<dbReference type="RefSeq" id="WP_157986098.1">
    <property type="nucleotide sequence ID" value="NZ_JALBUU010000126.1"/>
</dbReference>
<evidence type="ECO:0000256" key="1">
    <source>
        <dbReference type="SAM" id="MobiDB-lite"/>
    </source>
</evidence>
<keyword evidence="2" id="KW-0812">Transmembrane</keyword>
<evidence type="ECO:0000313" key="3">
    <source>
        <dbReference type="EMBL" id="MCI0757167.1"/>
    </source>
</evidence>
<evidence type="ECO:0000313" key="4">
    <source>
        <dbReference type="Proteomes" id="UP001201985"/>
    </source>
</evidence>
<evidence type="ECO:0000256" key="2">
    <source>
        <dbReference type="SAM" id="Phobius"/>
    </source>
</evidence>
<gene>
    <name evidence="3" type="ORF">MON41_26425</name>
</gene>
<feature type="region of interest" description="Disordered" evidence="1">
    <location>
        <begin position="49"/>
        <end position="72"/>
    </location>
</feature>
<keyword evidence="2" id="KW-1133">Transmembrane helix</keyword>
<dbReference type="EMBL" id="JALBUU010000126">
    <property type="protein sequence ID" value="MCI0757167.1"/>
    <property type="molecule type" value="Genomic_DNA"/>
</dbReference>
<comment type="caution">
    <text evidence="3">The sequence shown here is derived from an EMBL/GenBank/DDBJ whole genome shotgun (WGS) entry which is preliminary data.</text>
</comment>
<name>A0ABS9WCZ5_9PROT</name>
<reference evidence="3 4" key="1">
    <citation type="submission" date="2022-03" db="EMBL/GenBank/DDBJ databases">
        <title>Complete genome analysis of Roseomonas KG 17.1 : a prolific producer of plant growth promoters.</title>
        <authorList>
            <person name="Saadouli I."/>
            <person name="Najjari A."/>
            <person name="Mosbah A."/>
            <person name="Ouzari H.I."/>
        </authorList>
    </citation>
    <scope>NUCLEOTIDE SEQUENCE [LARGE SCALE GENOMIC DNA]</scope>
    <source>
        <strain evidence="3 4">KG17-1</strain>
    </source>
</reference>
<sequence length="72" mass="7722">MDVDLIIFALVIPVAAIFLLENLIAKAVVEAALREAAAEQRAIRVRGDEQAVHHRPHSSEIPVELGASVALS</sequence>
<keyword evidence="2" id="KW-0472">Membrane</keyword>
<dbReference type="Proteomes" id="UP001201985">
    <property type="component" value="Unassembled WGS sequence"/>
</dbReference>
<keyword evidence="4" id="KW-1185">Reference proteome</keyword>
<organism evidence="3 4">
    <name type="scientific">Teichococcus vastitatis</name>
    <dbReference type="NCBI Taxonomy" id="2307076"/>
    <lineage>
        <taxon>Bacteria</taxon>
        <taxon>Pseudomonadati</taxon>
        <taxon>Pseudomonadota</taxon>
        <taxon>Alphaproteobacteria</taxon>
        <taxon>Acetobacterales</taxon>
        <taxon>Roseomonadaceae</taxon>
        <taxon>Roseomonas</taxon>
    </lineage>
</organism>
<accession>A0ABS9WCZ5</accession>
<protein>
    <submittedName>
        <fullName evidence="3">Uncharacterized protein</fullName>
    </submittedName>
</protein>
<feature type="transmembrane region" description="Helical" evidence="2">
    <location>
        <begin position="6"/>
        <end position="24"/>
    </location>
</feature>
<proteinExistence type="predicted"/>